<protein>
    <submittedName>
        <fullName evidence="7">Zinc/manganese transport system ATP-binding protein</fullName>
    </submittedName>
</protein>
<dbReference type="GO" id="GO:0016887">
    <property type="term" value="F:ATP hydrolysis activity"/>
    <property type="evidence" value="ECO:0007669"/>
    <property type="project" value="InterPro"/>
</dbReference>
<dbReference type="InterPro" id="IPR017871">
    <property type="entry name" value="ABC_transporter-like_CS"/>
</dbReference>
<keyword evidence="8" id="KW-1185">Reference proteome</keyword>
<evidence type="ECO:0000256" key="4">
    <source>
        <dbReference type="ARBA" id="ARBA00022741"/>
    </source>
</evidence>
<evidence type="ECO:0000256" key="2">
    <source>
        <dbReference type="ARBA" id="ARBA00022448"/>
    </source>
</evidence>
<dbReference type="InterPro" id="IPR003439">
    <property type="entry name" value="ABC_transporter-like_ATP-bd"/>
</dbReference>
<dbReference type="Proteomes" id="UP000199531">
    <property type="component" value="Unassembled WGS sequence"/>
</dbReference>
<feature type="domain" description="ABC transporter" evidence="6">
    <location>
        <begin position="3"/>
        <end position="231"/>
    </location>
</feature>
<dbReference type="AlphaFoldDB" id="A0A1H8EJM9"/>
<gene>
    <name evidence="7" type="ORF">SAMN02745977_00697</name>
</gene>
<evidence type="ECO:0000313" key="7">
    <source>
        <dbReference type="EMBL" id="SEN18998.1"/>
    </source>
</evidence>
<evidence type="ECO:0000256" key="5">
    <source>
        <dbReference type="ARBA" id="ARBA00022840"/>
    </source>
</evidence>
<dbReference type="SUPFAM" id="SSF52540">
    <property type="entry name" value="P-loop containing nucleoside triphosphate hydrolases"/>
    <property type="match status" value="1"/>
</dbReference>
<evidence type="ECO:0000259" key="6">
    <source>
        <dbReference type="PROSITE" id="PS50893"/>
    </source>
</evidence>
<accession>A0A1H8EJM9</accession>
<dbReference type="InterPro" id="IPR027417">
    <property type="entry name" value="P-loop_NTPase"/>
</dbReference>
<evidence type="ECO:0000256" key="1">
    <source>
        <dbReference type="ARBA" id="ARBA00005417"/>
    </source>
</evidence>
<dbReference type="EMBL" id="FOCW01000001">
    <property type="protein sequence ID" value="SEN18998.1"/>
    <property type="molecule type" value="Genomic_DNA"/>
</dbReference>
<evidence type="ECO:0000313" key="8">
    <source>
        <dbReference type="Proteomes" id="UP000199531"/>
    </source>
</evidence>
<keyword evidence="4" id="KW-0547">Nucleotide-binding</keyword>
<evidence type="ECO:0000256" key="3">
    <source>
        <dbReference type="ARBA" id="ARBA00022475"/>
    </source>
</evidence>
<dbReference type="CDD" id="cd03235">
    <property type="entry name" value="ABC_Metallic_Cations"/>
    <property type="match status" value="1"/>
</dbReference>
<organism evidence="7 8">
    <name type="scientific">Brachymonas denitrificans DSM 15123</name>
    <dbReference type="NCBI Taxonomy" id="1121117"/>
    <lineage>
        <taxon>Bacteria</taxon>
        <taxon>Pseudomonadati</taxon>
        <taxon>Pseudomonadota</taxon>
        <taxon>Betaproteobacteria</taxon>
        <taxon>Burkholderiales</taxon>
        <taxon>Comamonadaceae</taxon>
        <taxon>Brachymonas</taxon>
    </lineage>
</organism>
<proteinExistence type="inferred from homology"/>
<dbReference type="RefSeq" id="WP_091813878.1">
    <property type="nucleotide sequence ID" value="NZ_FOCW01000001.1"/>
</dbReference>
<keyword evidence="2" id="KW-0813">Transport</keyword>
<dbReference type="Gene3D" id="3.40.50.300">
    <property type="entry name" value="P-loop containing nucleotide triphosphate hydrolases"/>
    <property type="match status" value="1"/>
</dbReference>
<keyword evidence="3" id="KW-0472">Membrane</keyword>
<comment type="similarity">
    <text evidence="1">Belongs to the ABC transporter superfamily.</text>
</comment>
<dbReference type="SMART" id="SM00382">
    <property type="entry name" value="AAA"/>
    <property type="match status" value="1"/>
</dbReference>
<keyword evidence="5 7" id="KW-0067">ATP-binding</keyword>
<name>A0A1H8EJM9_9BURK</name>
<dbReference type="Pfam" id="PF00005">
    <property type="entry name" value="ABC_tran"/>
    <property type="match status" value="1"/>
</dbReference>
<dbReference type="PROSITE" id="PS00211">
    <property type="entry name" value="ABC_TRANSPORTER_1"/>
    <property type="match status" value="1"/>
</dbReference>
<dbReference type="InterPro" id="IPR050153">
    <property type="entry name" value="Metal_Ion_Import_ABC"/>
</dbReference>
<sequence>MPLVLDNITVSYRSVPAVHHVYARFEEGSSWAIFGPNGAGKSTLLKAMMRLLPIDTGSVQWQGVERRDLAYLPQLAEIDRTLPMSVFELTALGLWHEMGSFGGLRPQQRQRVHQALERVGMDAQAQRPIAALSSGQFQRVLFARMLVQEARFLLLDEPFNAMDAHTTHALLHVLRDCVAAGKGVIAVVHDREQARTQFDNTLLLAREVVASGPSMQVLTQANLHQADGFRQEVRADEWCDVQPDQLQPPQHLHHHHHD</sequence>
<keyword evidence="3" id="KW-1003">Cell membrane</keyword>
<dbReference type="InterPro" id="IPR003593">
    <property type="entry name" value="AAA+_ATPase"/>
</dbReference>
<dbReference type="STRING" id="1121117.SAMN02745977_00697"/>
<dbReference type="PANTHER" id="PTHR42734">
    <property type="entry name" value="METAL TRANSPORT SYSTEM ATP-BINDING PROTEIN TM_0124-RELATED"/>
    <property type="match status" value="1"/>
</dbReference>
<dbReference type="GO" id="GO:0005524">
    <property type="term" value="F:ATP binding"/>
    <property type="evidence" value="ECO:0007669"/>
    <property type="project" value="UniProtKB-KW"/>
</dbReference>
<dbReference type="PROSITE" id="PS50893">
    <property type="entry name" value="ABC_TRANSPORTER_2"/>
    <property type="match status" value="1"/>
</dbReference>
<dbReference type="OrthoDB" id="9806726at2"/>
<dbReference type="PANTHER" id="PTHR42734:SF5">
    <property type="entry name" value="IRON TRANSPORT SYSTEM ATP-BINDING PROTEIN HI_0361-RELATED"/>
    <property type="match status" value="1"/>
</dbReference>
<reference evidence="7 8" key="1">
    <citation type="submission" date="2016-10" db="EMBL/GenBank/DDBJ databases">
        <authorList>
            <person name="de Groot N.N."/>
        </authorList>
    </citation>
    <scope>NUCLEOTIDE SEQUENCE [LARGE SCALE GENOMIC DNA]</scope>
    <source>
        <strain evidence="7 8">DSM 15123</strain>
    </source>
</reference>